<organism evidence="4 5">
    <name type="scientific">Streptomyces xiamenensis</name>
    <dbReference type="NCBI Taxonomy" id="408015"/>
    <lineage>
        <taxon>Bacteria</taxon>
        <taxon>Bacillati</taxon>
        <taxon>Actinomycetota</taxon>
        <taxon>Actinomycetes</taxon>
        <taxon>Kitasatosporales</taxon>
        <taxon>Streptomycetaceae</taxon>
        <taxon>Streptomyces</taxon>
    </lineage>
</organism>
<dbReference type="KEGG" id="sxi:SXIM_29840"/>
<reference evidence="4" key="1">
    <citation type="submission" date="2019-08" db="EMBL/GenBank/DDBJ databases">
        <title>Complete genome sequence of a mangrove-derived Streptomyces xiamenensis.</title>
        <authorList>
            <person name="Xu J."/>
        </authorList>
    </citation>
    <scope>NUCLEOTIDE SEQUENCE</scope>
    <source>
        <strain evidence="4">318</strain>
    </source>
</reference>
<dbReference type="InterPro" id="IPR043725">
    <property type="entry name" value="DUF5667"/>
</dbReference>
<name>A0A0F7FV93_9ACTN</name>
<dbReference type="HOGENOM" id="CLU_057124_0_0_11"/>
<evidence type="ECO:0000256" key="1">
    <source>
        <dbReference type="SAM" id="MobiDB-lite"/>
    </source>
</evidence>
<dbReference type="STRING" id="408015.SXIM_29840"/>
<evidence type="ECO:0000313" key="4">
    <source>
        <dbReference type="EMBL" id="AKG44368.1"/>
    </source>
</evidence>
<feature type="region of interest" description="Disordered" evidence="1">
    <location>
        <begin position="296"/>
        <end position="398"/>
    </location>
</feature>
<dbReference type="Proteomes" id="UP000034034">
    <property type="component" value="Chromosome"/>
</dbReference>
<feature type="compositionally biased region" description="Polar residues" evidence="1">
    <location>
        <begin position="310"/>
        <end position="320"/>
    </location>
</feature>
<evidence type="ECO:0000259" key="3">
    <source>
        <dbReference type="Pfam" id="PF18915"/>
    </source>
</evidence>
<sequence length="414" mass="43067">MIGSVPASRRAQEFARAVEEPRPDEAAVAGGPEEAPPADGTEQAALLSVTDRLTALPRPELSAETKTAQRAQLMAAMESAFAAARGGEEQIPEQRAAARTGRGAHRATPLSDAFSRLRPRSRLTKGLAAGGLSMGVAAGAFGGAAVASTNALPGDTLYGLKRGMEDLRLDFTGGDTARAQLYLDHASTRLHEAHRLMDRGRAGDLDHEQLHEIRTTLSSMADDAATGHRLLSQAHAADGSLDPLQTLSSFAEGHRDTWDLLRGKLPAQLWDIGEEVTSVFDAMDDEIVPLRTLLPQEPEHSGADPGAGDPQQSAPSTAETPHTPDTDATEAPGGSEDTEDPSSGQESPSTAAEEYEGLLGGTGLLNPPAPSTGTDEDGGSGDAPLGPLPQPDVTIPPLVQDLLPGLGLNVKNAE</sequence>
<keyword evidence="2" id="KW-0472">Membrane</keyword>
<keyword evidence="2" id="KW-1133">Transmembrane helix</keyword>
<evidence type="ECO:0000313" key="5">
    <source>
        <dbReference type="Proteomes" id="UP000034034"/>
    </source>
</evidence>
<keyword evidence="2" id="KW-0812">Transmembrane</keyword>
<accession>A0A0F7FV93</accession>
<dbReference type="Pfam" id="PF18915">
    <property type="entry name" value="DUF5667"/>
    <property type="match status" value="1"/>
</dbReference>
<dbReference type="EMBL" id="CP009922">
    <property type="protein sequence ID" value="AKG44368.1"/>
    <property type="molecule type" value="Genomic_DNA"/>
</dbReference>
<feature type="domain" description="DUF5667" evidence="3">
    <location>
        <begin position="151"/>
        <end position="242"/>
    </location>
</feature>
<feature type="compositionally biased region" description="Polar residues" evidence="1">
    <location>
        <begin position="341"/>
        <end position="350"/>
    </location>
</feature>
<keyword evidence="5" id="KW-1185">Reference proteome</keyword>
<dbReference type="AlphaFoldDB" id="A0A0F7FV93"/>
<proteinExistence type="predicted"/>
<evidence type="ECO:0000256" key="2">
    <source>
        <dbReference type="SAM" id="Phobius"/>
    </source>
</evidence>
<feature type="transmembrane region" description="Helical" evidence="2">
    <location>
        <begin position="126"/>
        <end position="147"/>
    </location>
</feature>
<gene>
    <name evidence="4" type="ORF">SXIM_29840</name>
</gene>
<feature type="region of interest" description="Disordered" evidence="1">
    <location>
        <begin position="1"/>
        <end position="41"/>
    </location>
</feature>
<feature type="compositionally biased region" description="Low complexity" evidence="1">
    <location>
        <begin position="26"/>
        <end position="40"/>
    </location>
</feature>
<dbReference type="PATRIC" id="fig|408015.6.peg.3018"/>
<protein>
    <recommendedName>
        <fullName evidence="3">DUF5667 domain-containing protein</fullName>
    </recommendedName>
</protein>
<feature type="compositionally biased region" description="Basic and acidic residues" evidence="1">
    <location>
        <begin position="10"/>
        <end position="25"/>
    </location>
</feature>